<dbReference type="SMART" id="SM00966">
    <property type="entry name" value="SpoVT_AbrB"/>
    <property type="match status" value="1"/>
</dbReference>
<evidence type="ECO:0000313" key="2">
    <source>
        <dbReference type="EMBL" id="VAW34223.1"/>
    </source>
</evidence>
<reference evidence="2" key="1">
    <citation type="submission" date="2018-06" db="EMBL/GenBank/DDBJ databases">
        <authorList>
            <person name="Zhirakovskaya E."/>
        </authorList>
    </citation>
    <scope>NUCLEOTIDE SEQUENCE</scope>
</reference>
<feature type="domain" description="SpoVT-AbrB" evidence="1">
    <location>
        <begin position="1"/>
        <end position="45"/>
    </location>
</feature>
<gene>
    <name evidence="2" type="ORF">MNBD_CHLOROFLEXI01-255</name>
</gene>
<dbReference type="Gene3D" id="2.10.260.10">
    <property type="match status" value="1"/>
</dbReference>
<dbReference type="GO" id="GO:0003677">
    <property type="term" value="F:DNA binding"/>
    <property type="evidence" value="ECO:0007669"/>
    <property type="project" value="InterPro"/>
</dbReference>
<sequence length="79" mass="8868">MVVRLSTKGQLIIPQPIRKMLGLKPGMEFDVRVQGNEITLVPIAHTSPIDALFGKYAQTDLLSELEAEHQREIQSENRA</sequence>
<dbReference type="PROSITE" id="PS51740">
    <property type="entry name" value="SPOVT_ABRB"/>
    <property type="match status" value="1"/>
</dbReference>
<dbReference type="InterPro" id="IPR037914">
    <property type="entry name" value="SpoVT-AbrB_sf"/>
</dbReference>
<dbReference type="Pfam" id="PF04014">
    <property type="entry name" value="MazE_antitoxin"/>
    <property type="match status" value="1"/>
</dbReference>
<dbReference type="InterPro" id="IPR007159">
    <property type="entry name" value="SpoVT-AbrB_dom"/>
</dbReference>
<accession>A0A3B0V1E0</accession>
<name>A0A3B0V1E0_9ZZZZ</name>
<organism evidence="2">
    <name type="scientific">hydrothermal vent metagenome</name>
    <dbReference type="NCBI Taxonomy" id="652676"/>
    <lineage>
        <taxon>unclassified sequences</taxon>
        <taxon>metagenomes</taxon>
        <taxon>ecological metagenomes</taxon>
    </lineage>
</organism>
<proteinExistence type="predicted"/>
<dbReference type="SUPFAM" id="SSF89447">
    <property type="entry name" value="AbrB/MazE/MraZ-like"/>
    <property type="match status" value="1"/>
</dbReference>
<dbReference type="EMBL" id="UOEU01000520">
    <property type="protein sequence ID" value="VAW34223.1"/>
    <property type="molecule type" value="Genomic_DNA"/>
</dbReference>
<dbReference type="NCBIfam" id="TIGR01439">
    <property type="entry name" value="lp_hng_hel_AbrB"/>
    <property type="match status" value="1"/>
</dbReference>
<protein>
    <recommendedName>
        <fullName evidence="1">SpoVT-AbrB domain-containing protein</fullName>
    </recommendedName>
</protein>
<dbReference type="AlphaFoldDB" id="A0A3B0V1E0"/>
<evidence type="ECO:0000259" key="1">
    <source>
        <dbReference type="PROSITE" id="PS51740"/>
    </source>
</evidence>